<dbReference type="OrthoDB" id="2417874at2759"/>
<sequence>MTTQFRIPEYSRISLPGREHQHYHHFHALSRETGNRTGAGATGINGYYAYHVGRHRVHDLTSSTTAANPVVSITLTSSSSPTMGSPTCLVPDWLETPVLATNRFHLHDSWSGNVRYDKGCHVLKLEISNEEEFQQAVDQQDYLSQSRVYHPKRGVHIIVSRLGKVECRHLVDKITTRIKTWSTRQVSYAARATLFHSNKACLAKLIWEVALKKDVSCIRWVHGKYLINKNGWNYTTIHDVHWCWTKSCTVKEEFKEGCDLGRNWYFKDNWHSTYSVRSGYEWCLSLQNKKLS</sequence>
<gene>
    <name evidence="1" type="ORF">Cgig2_033208</name>
</gene>
<dbReference type="Proteomes" id="UP001153076">
    <property type="component" value="Unassembled WGS sequence"/>
</dbReference>
<evidence type="ECO:0000313" key="2">
    <source>
        <dbReference type="Proteomes" id="UP001153076"/>
    </source>
</evidence>
<protein>
    <submittedName>
        <fullName evidence="1">Uncharacterized protein</fullName>
    </submittedName>
</protein>
<evidence type="ECO:0000313" key="1">
    <source>
        <dbReference type="EMBL" id="KAJ8435100.1"/>
    </source>
</evidence>
<dbReference type="EMBL" id="JAKOGI010000433">
    <property type="protein sequence ID" value="KAJ8435100.1"/>
    <property type="molecule type" value="Genomic_DNA"/>
</dbReference>
<comment type="caution">
    <text evidence="1">The sequence shown here is derived from an EMBL/GenBank/DDBJ whole genome shotgun (WGS) entry which is preliminary data.</text>
</comment>
<dbReference type="AlphaFoldDB" id="A0A9Q1K275"/>
<name>A0A9Q1K275_9CARY</name>
<reference evidence="1" key="1">
    <citation type="submission" date="2022-04" db="EMBL/GenBank/DDBJ databases">
        <title>Carnegiea gigantea Genome sequencing and assembly v2.</title>
        <authorList>
            <person name="Copetti D."/>
            <person name="Sanderson M.J."/>
            <person name="Burquez A."/>
            <person name="Wojciechowski M.F."/>
        </authorList>
    </citation>
    <scope>NUCLEOTIDE SEQUENCE</scope>
    <source>
        <strain evidence="1">SGP5-SGP5p</strain>
        <tissue evidence="1">Aerial part</tissue>
    </source>
</reference>
<accession>A0A9Q1K275</accession>
<keyword evidence="2" id="KW-1185">Reference proteome</keyword>
<organism evidence="1 2">
    <name type="scientific">Carnegiea gigantea</name>
    <dbReference type="NCBI Taxonomy" id="171969"/>
    <lineage>
        <taxon>Eukaryota</taxon>
        <taxon>Viridiplantae</taxon>
        <taxon>Streptophyta</taxon>
        <taxon>Embryophyta</taxon>
        <taxon>Tracheophyta</taxon>
        <taxon>Spermatophyta</taxon>
        <taxon>Magnoliopsida</taxon>
        <taxon>eudicotyledons</taxon>
        <taxon>Gunneridae</taxon>
        <taxon>Pentapetalae</taxon>
        <taxon>Caryophyllales</taxon>
        <taxon>Cactineae</taxon>
        <taxon>Cactaceae</taxon>
        <taxon>Cactoideae</taxon>
        <taxon>Echinocereeae</taxon>
        <taxon>Carnegiea</taxon>
    </lineage>
</organism>
<proteinExistence type="predicted"/>